<reference evidence="2" key="1">
    <citation type="submission" date="2023-01" db="EMBL/GenBank/DDBJ databases">
        <title>Exophiala dermititidis isolated from Cystic Fibrosis Patient.</title>
        <authorList>
            <person name="Kurbessoian T."/>
            <person name="Crocker A."/>
            <person name="Murante D."/>
            <person name="Hogan D.A."/>
            <person name="Stajich J.E."/>
        </authorList>
    </citation>
    <scope>NUCLEOTIDE SEQUENCE</scope>
    <source>
        <strain evidence="2">Ex8</strain>
    </source>
</reference>
<comment type="caution">
    <text evidence="2">The sequence shown here is derived from an EMBL/GenBank/DDBJ whole genome shotgun (WGS) entry which is preliminary data.</text>
</comment>
<feature type="region of interest" description="Disordered" evidence="1">
    <location>
        <begin position="138"/>
        <end position="160"/>
    </location>
</feature>
<protein>
    <submittedName>
        <fullName evidence="2">Uncharacterized protein</fullName>
    </submittedName>
</protein>
<dbReference type="Proteomes" id="UP001161757">
    <property type="component" value="Unassembled WGS sequence"/>
</dbReference>
<evidence type="ECO:0000256" key="1">
    <source>
        <dbReference type="SAM" id="MobiDB-lite"/>
    </source>
</evidence>
<feature type="region of interest" description="Disordered" evidence="1">
    <location>
        <begin position="30"/>
        <end position="110"/>
    </location>
</feature>
<feature type="compositionally biased region" description="Basic and acidic residues" evidence="1">
    <location>
        <begin position="148"/>
        <end position="160"/>
    </location>
</feature>
<name>A0AAN6EXB9_EXODE</name>
<gene>
    <name evidence="2" type="ORF">HRR80_003556</name>
</gene>
<feature type="compositionally biased region" description="Basic and acidic residues" evidence="1">
    <location>
        <begin position="67"/>
        <end position="99"/>
    </location>
</feature>
<dbReference type="AlphaFoldDB" id="A0AAN6EXB9"/>
<evidence type="ECO:0000313" key="3">
    <source>
        <dbReference type="Proteomes" id="UP001161757"/>
    </source>
</evidence>
<organism evidence="2 3">
    <name type="scientific">Exophiala dermatitidis</name>
    <name type="common">Black yeast-like fungus</name>
    <name type="synonym">Wangiella dermatitidis</name>
    <dbReference type="NCBI Taxonomy" id="5970"/>
    <lineage>
        <taxon>Eukaryota</taxon>
        <taxon>Fungi</taxon>
        <taxon>Dikarya</taxon>
        <taxon>Ascomycota</taxon>
        <taxon>Pezizomycotina</taxon>
        <taxon>Eurotiomycetes</taxon>
        <taxon>Chaetothyriomycetidae</taxon>
        <taxon>Chaetothyriales</taxon>
        <taxon>Herpotrichiellaceae</taxon>
        <taxon>Exophiala</taxon>
    </lineage>
</organism>
<dbReference type="EMBL" id="JAJGCB010000005">
    <property type="protein sequence ID" value="KAJ8992454.1"/>
    <property type="molecule type" value="Genomic_DNA"/>
</dbReference>
<accession>A0AAN6EXB9</accession>
<sequence length="160" mass="18454">MSTRSRIVCIVPKQFKPSTRNILSFHTFLSRESSKSETRSTEGGSSATQQATQQNKRPANMPSKGQGLEDTRCLQDKIDRIHKETPTGQHRNDRSHRSSSDIPPLKKRTNREFTAWAEYMGEEKDVEFIEWKKRMVGEAPMHPQDNSAHAEREQTENKKK</sequence>
<proteinExistence type="predicted"/>
<evidence type="ECO:0000313" key="2">
    <source>
        <dbReference type="EMBL" id="KAJ8992454.1"/>
    </source>
</evidence>
<feature type="compositionally biased region" description="Polar residues" evidence="1">
    <location>
        <begin position="47"/>
        <end position="57"/>
    </location>
</feature>